<reference evidence="1 2" key="1">
    <citation type="submission" date="2022-11" db="EMBL/GenBank/DDBJ databases">
        <title>Minimal conservation of predation-associated metabolite biosynthetic gene clusters underscores biosynthetic potential of Myxococcota including descriptions for ten novel species: Archangium lansinium sp. nov., Myxococcus landrumus sp. nov., Nannocystis bai.</title>
        <authorList>
            <person name="Ahearne A."/>
            <person name="Stevens C."/>
            <person name="Phillips K."/>
        </authorList>
    </citation>
    <scope>NUCLEOTIDE SEQUENCE [LARGE SCALE GENOMIC DNA]</scope>
    <source>
        <strain evidence="1 2">MIWBW</strain>
    </source>
</reference>
<comment type="caution">
    <text evidence="1">The sequence shown here is derived from an EMBL/GenBank/DDBJ whole genome shotgun (WGS) entry which is preliminary data.</text>
</comment>
<accession>A0ABT4AMF3</accession>
<proteinExistence type="predicted"/>
<protein>
    <submittedName>
        <fullName evidence="1">Uncharacterized protein</fullName>
    </submittedName>
</protein>
<dbReference type="RefSeq" id="WP_267540926.1">
    <property type="nucleotide sequence ID" value="NZ_JAPNKA010000001.1"/>
</dbReference>
<gene>
    <name evidence="1" type="ORF">OV287_48710</name>
</gene>
<dbReference type="Gene3D" id="2.60.40.3680">
    <property type="match status" value="1"/>
</dbReference>
<dbReference type="EMBL" id="JAPNKA010000001">
    <property type="protein sequence ID" value="MCY1082354.1"/>
    <property type="molecule type" value="Genomic_DNA"/>
</dbReference>
<name>A0ABT4AMF3_9BACT</name>
<organism evidence="1 2">
    <name type="scientific">Archangium lansingense</name>
    <dbReference type="NCBI Taxonomy" id="2995310"/>
    <lineage>
        <taxon>Bacteria</taxon>
        <taxon>Pseudomonadati</taxon>
        <taxon>Myxococcota</taxon>
        <taxon>Myxococcia</taxon>
        <taxon>Myxococcales</taxon>
        <taxon>Cystobacterineae</taxon>
        <taxon>Archangiaceae</taxon>
        <taxon>Archangium</taxon>
    </lineage>
</organism>
<evidence type="ECO:0000313" key="1">
    <source>
        <dbReference type="EMBL" id="MCY1082354.1"/>
    </source>
</evidence>
<sequence length="175" mass="20007">MTAWPARADGLPRFVRERIVVTLLEEGFQVEGLYVFRSTAPGEMTFSLQYPFPAEPGAEPAEVLEVRGARLGARAPDAVTLLVPLHPAGQETVVEITYRQRMGPRRARYLVTTALAWGRPLERAEFLVRAPRTWSNPRCSWPLPPAERHGQTSEWRWRFEPFLPRSELDLEWTSP</sequence>
<keyword evidence="2" id="KW-1185">Reference proteome</keyword>
<evidence type="ECO:0000313" key="2">
    <source>
        <dbReference type="Proteomes" id="UP001207654"/>
    </source>
</evidence>
<dbReference type="Proteomes" id="UP001207654">
    <property type="component" value="Unassembled WGS sequence"/>
</dbReference>